<evidence type="ECO:0000313" key="2">
    <source>
        <dbReference type="Proteomes" id="UP000183569"/>
    </source>
</evidence>
<dbReference type="AlphaFoldDB" id="A0A1G4YTN0"/>
<accession>A0A1G4YTN0</accession>
<name>A0A1G4YTN0_9ENTR</name>
<comment type="caution">
    <text evidence="1">The sequence shown here is derived from an EMBL/GenBank/DDBJ whole genome shotgun (WGS) entry which is preliminary data.</text>
</comment>
<dbReference type="InterPro" id="IPR019231">
    <property type="entry name" value="DUF2170"/>
</dbReference>
<evidence type="ECO:0008006" key="3">
    <source>
        <dbReference type="Google" id="ProtNLM"/>
    </source>
</evidence>
<dbReference type="EMBL" id="FMUI01000011">
    <property type="protein sequence ID" value="SCX56804.1"/>
    <property type="molecule type" value="Genomic_DNA"/>
</dbReference>
<proteinExistence type="predicted"/>
<protein>
    <recommendedName>
        <fullName evidence="3">DUF2170 family protein</fullName>
    </recommendedName>
</protein>
<gene>
    <name evidence="1" type="ORF">SAMN02927897_03380</name>
</gene>
<sequence>MMAWTVETLSAALLHSSALTLNIQHEADALIIKLDDYGDLQLNLLLTSRQIIIETYICPLSEIKQQDTFNAFLLRNQKLLPLSSVGISPVGGEEYYVAFGALSLNSSLDDILLEISTLAQNALDLAELTDDFTQ</sequence>
<evidence type="ECO:0000313" key="1">
    <source>
        <dbReference type="EMBL" id="SCX56804.1"/>
    </source>
</evidence>
<organism evidence="1 2">
    <name type="scientific">Kosakonia sacchari</name>
    <dbReference type="NCBI Taxonomy" id="1158459"/>
    <lineage>
        <taxon>Bacteria</taxon>
        <taxon>Pseudomonadati</taxon>
        <taxon>Pseudomonadota</taxon>
        <taxon>Gammaproteobacteria</taxon>
        <taxon>Enterobacterales</taxon>
        <taxon>Enterobacteriaceae</taxon>
        <taxon>Kosakonia</taxon>
    </lineage>
</organism>
<dbReference type="Proteomes" id="UP000183569">
    <property type="component" value="Unassembled WGS sequence"/>
</dbReference>
<dbReference type="Pfam" id="PF09938">
    <property type="entry name" value="DUF2170"/>
    <property type="match status" value="1"/>
</dbReference>
<reference evidence="1 2" key="1">
    <citation type="submission" date="2016-10" db="EMBL/GenBank/DDBJ databases">
        <authorList>
            <person name="Varghese N."/>
            <person name="Submissions S."/>
        </authorList>
    </citation>
    <scope>NUCLEOTIDE SEQUENCE [LARGE SCALE GENOMIC DNA]</scope>
    <source>
        <strain evidence="1 2">CGMCC 1.12102</strain>
    </source>
</reference>